<dbReference type="NCBIfam" id="TIGR00361">
    <property type="entry name" value="ComEC_Rec2"/>
    <property type="match status" value="1"/>
</dbReference>
<dbReference type="NCBIfam" id="TIGR00360">
    <property type="entry name" value="ComEC_N-term"/>
    <property type="match status" value="1"/>
</dbReference>
<dbReference type="PANTHER" id="PTHR30619:SF7">
    <property type="entry name" value="BETA-LACTAMASE DOMAIN PROTEIN"/>
    <property type="match status" value="1"/>
</dbReference>
<dbReference type="Pfam" id="PF03772">
    <property type="entry name" value="Competence"/>
    <property type="match status" value="1"/>
</dbReference>
<dbReference type="Gene3D" id="3.60.15.10">
    <property type="entry name" value="Ribonuclease Z/Hydroxyacylglutathione hydrolase-like"/>
    <property type="match status" value="1"/>
</dbReference>
<dbReference type="InterPro" id="IPR004477">
    <property type="entry name" value="ComEC_N"/>
</dbReference>
<evidence type="ECO:0000313" key="9">
    <source>
        <dbReference type="Proteomes" id="UP000199687"/>
    </source>
</evidence>
<dbReference type="InterPro" id="IPR035681">
    <property type="entry name" value="ComA-like_MBL"/>
</dbReference>
<dbReference type="PANTHER" id="PTHR30619">
    <property type="entry name" value="DNA INTERNALIZATION/COMPETENCE PROTEIN COMEC/REC2"/>
    <property type="match status" value="1"/>
</dbReference>
<feature type="transmembrane region" description="Helical" evidence="6">
    <location>
        <begin position="394"/>
        <end position="418"/>
    </location>
</feature>
<comment type="subcellular location">
    <subcellularLocation>
        <location evidence="1">Cell membrane</location>
        <topology evidence="1">Multi-pass membrane protein</topology>
    </subcellularLocation>
</comment>
<feature type="transmembrane region" description="Helical" evidence="6">
    <location>
        <begin position="12"/>
        <end position="40"/>
    </location>
</feature>
<keyword evidence="5 6" id="KW-0472">Membrane</keyword>
<dbReference type="InterPro" id="IPR036866">
    <property type="entry name" value="RibonucZ/Hydroxyglut_hydro"/>
</dbReference>
<feature type="transmembrane region" description="Helical" evidence="6">
    <location>
        <begin position="356"/>
        <end position="374"/>
    </location>
</feature>
<feature type="transmembrane region" description="Helical" evidence="6">
    <location>
        <begin position="234"/>
        <end position="257"/>
    </location>
</feature>
<feature type="transmembrane region" description="Helical" evidence="6">
    <location>
        <begin position="453"/>
        <end position="469"/>
    </location>
</feature>
<evidence type="ECO:0000256" key="6">
    <source>
        <dbReference type="SAM" id="Phobius"/>
    </source>
</evidence>
<dbReference type="GO" id="GO:0005886">
    <property type="term" value="C:plasma membrane"/>
    <property type="evidence" value="ECO:0007669"/>
    <property type="project" value="UniProtKB-SubCell"/>
</dbReference>
<sequence>MKIIGRHFHWYVITYVAALFINFEQFQWIFLLLVCLLLYLIHTKRWSISFSFSVIAVFIISSIHSAVPPDWQHSATSSSPVILQGKIISDVIQTANYYSFDFETNENQPVKVYYFLNEEEKQSEVFLYGRSCNLYGSYETNLAATNPGQFDYQNFLKKQGYTGQFVITSIEQTSCEGQSLFQQLFIYRTLLLNRLEDNVNEFTISWVKALLFGDRNDLTEETVTLFQSWGLSHILAISGLHVGLLLTCFYFFGLYFLRMTKEQLQWVIITMLPLYPVISGSAPSVWRASILALLLILLKKWRISLPVSSVLSIVFFVMVWVDPYIVHSLGFQFSFIVTYSILLSRKIIADNMGNGWVILRISLISMLVILPLQLDAFYQFQPLSVLLNVMVIPYFSLFVLPFILIMCCTVFLPFLLPLFSDFFQFVHGNFLDLLNGLDQLISFNWTIGSVPDYFYIIYYSLLLSFFIFLEKKQHRYAFLYGALLVAGLIVISAIPYFDPDGRVTVLDIGQGDAIVVELPYRKGVFLIDAGGKMNRDYSAPTSTVYDQVIHPYLQSRGIRKLDAIMLSHDDIDHIGSVSFILNDYTVDYLITSPFFDKQIIAEYTRLNSEFIHKVANSGTEIHIDSQVLSVIHPEKDKGDTNENSLVIHTTFGDISWLFTGDIGEESEQELMNRNKALSVDVLKVAHHGSNTSTSQSFLEKSMPQMSIISVGRDNRYGHPDMTVVERLRETGGIILRTDIHGAVTYFFNEQSGTFSTVIPYDAVNTLKQRE</sequence>
<feature type="transmembrane region" description="Helical" evidence="6">
    <location>
        <begin position="46"/>
        <end position="67"/>
    </location>
</feature>
<dbReference type="InterPro" id="IPR004797">
    <property type="entry name" value="Competence_ComEC/Rec2"/>
</dbReference>
<dbReference type="GO" id="GO:0030420">
    <property type="term" value="P:establishment of competence for transformation"/>
    <property type="evidence" value="ECO:0007669"/>
    <property type="project" value="InterPro"/>
</dbReference>
<accession>A0A1H9M5H7</accession>
<dbReference type="InterPro" id="IPR001279">
    <property type="entry name" value="Metallo-B-lactamas"/>
</dbReference>
<keyword evidence="9" id="KW-1185">Reference proteome</keyword>
<organism evidence="8 9">
    <name type="scientific">Gracilibacillus ureilyticus</name>
    <dbReference type="NCBI Taxonomy" id="531814"/>
    <lineage>
        <taxon>Bacteria</taxon>
        <taxon>Bacillati</taxon>
        <taxon>Bacillota</taxon>
        <taxon>Bacilli</taxon>
        <taxon>Bacillales</taxon>
        <taxon>Bacillaceae</taxon>
        <taxon>Gracilibacillus</taxon>
    </lineage>
</organism>
<evidence type="ECO:0000256" key="2">
    <source>
        <dbReference type="ARBA" id="ARBA00022475"/>
    </source>
</evidence>
<dbReference type="STRING" id="531814.SAMN04487944_101546"/>
<dbReference type="EMBL" id="FOGL01000001">
    <property type="protein sequence ID" value="SER18423.1"/>
    <property type="molecule type" value="Genomic_DNA"/>
</dbReference>
<dbReference type="RefSeq" id="WP_089738689.1">
    <property type="nucleotide sequence ID" value="NZ_FOGL01000001.1"/>
</dbReference>
<reference evidence="8 9" key="1">
    <citation type="submission" date="2016-10" db="EMBL/GenBank/DDBJ databases">
        <authorList>
            <person name="de Groot N.N."/>
        </authorList>
    </citation>
    <scope>NUCLEOTIDE SEQUENCE [LARGE SCALE GENOMIC DNA]</scope>
    <source>
        <strain evidence="8 9">CGMCC 1.7727</strain>
    </source>
</reference>
<evidence type="ECO:0000256" key="3">
    <source>
        <dbReference type="ARBA" id="ARBA00022692"/>
    </source>
</evidence>
<dbReference type="SMART" id="SM00849">
    <property type="entry name" value="Lactamase_B"/>
    <property type="match status" value="1"/>
</dbReference>
<dbReference type="Pfam" id="PF00753">
    <property type="entry name" value="Lactamase_B"/>
    <property type="match status" value="1"/>
</dbReference>
<feature type="transmembrane region" description="Helical" evidence="6">
    <location>
        <begin position="303"/>
        <end position="321"/>
    </location>
</feature>
<evidence type="ECO:0000256" key="1">
    <source>
        <dbReference type="ARBA" id="ARBA00004651"/>
    </source>
</evidence>
<feature type="transmembrane region" description="Helical" evidence="6">
    <location>
        <begin position="476"/>
        <end position="497"/>
    </location>
</feature>
<feature type="transmembrane region" description="Helical" evidence="6">
    <location>
        <begin position="277"/>
        <end position="298"/>
    </location>
</feature>
<name>A0A1H9M5H7_9BACI</name>
<gene>
    <name evidence="8" type="ORF">SAMN04487944_101546</name>
</gene>
<dbReference type="CDD" id="cd07731">
    <property type="entry name" value="ComA-like_MBL-fold"/>
    <property type="match status" value="1"/>
</dbReference>
<proteinExistence type="predicted"/>
<evidence type="ECO:0000313" key="8">
    <source>
        <dbReference type="EMBL" id="SER18423.1"/>
    </source>
</evidence>
<dbReference type="Pfam" id="PF13567">
    <property type="entry name" value="DUF4131"/>
    <property type="match status" value="1"/>
</dbReference>
<keyword evidence="2" id="KW-1003">Cell membrane</keyword>
<evidence type="ECO:0000256" key="4">
    <source>
        <dbReference type="ARBA" id="ARBA00022989"/>
    </source>
</evidence>
<dbReference type="AlphaFoldDB" id="A0A1H9M5H7"/>
<feature type="domain" description="Metallo-beta-lactamase" evidence="7">
    <location>
        <begin position="510"/>
        <end position="712"/>
    </location>
</feature>
<dbReference type="OrthoDB" id="9761531at2"/>
<evidence type="ECO:0000256" key="5">
    <source>
        <dbReference type="ARBA" id="ARBA00023136"/>
    </source>
</evidence>
<evidence type="ECO:0000259" key="7">
    <source>
        <dbReference type="SMART" id="SM00849"/>
    </source>
</evidence>
<keyword evidence="3 6" id="KW-0812">Transmembrane</keyword>
<dbReference type="SUPFAM" id="SSF56281">
    <property type="entry name" value="Metallo-hydrolase/oxidoreductase"/>
    <property type="match status" value="1"/>
</dbReference>
<dbReference type="Proteomes" id="UP000199687">
    <property type="component" value="Unassembled WGS sequence"/>
</dbReference>
<dbReference type="InterPro" id="IPR025405">
    <property type="entry name" value="DUF4131"/>
</dbReference>
<protein>
    <submittedName>
        <fullName evidence="8">Competence protein ComEC</fullName>
    </submittedName>
</protein>
<feature type="transmembrane region" description="Helical" evidence="6">
    <location>
        <begin position="327"/>
        <end position="344"/>
    </location>
</feature>
<keyword evidence="4 6" id="KW-1133">Transmembrane helix</keyword>
<dbReference type="InterPro" id="IPR052159">
    <property type="entry name" value="Competence_DNA_uptake"/>
</dbReference>